<reference evidence="1" key="1">
    <citation type="submission" date="2023-03" db="EMBL/GenBank/DDBJ databases">
        <title>Chitinimonas shenzhenensis gen. nov., sp. nov., a novel member of family Burkholderiaceae isolated from activated sludge collected in Shen Zhen, China.</title>
        <authorList>
            <person name="Wang X."/>
        </authorList>
    </citation>
    <scope>NUCLEOTIDE SEQUENCE</scope>
    <source>
        <strain evidence="1">DQS-5</strain>
    </source>
</reference>
<proteinExistence type="predicted"/>
<gene>
    <name evidence="1" type="ORF">PZA18_20580</name>
</gene>
<dbReference type="Proteomes" id="UP001172778">
    <property type="component" value="Unassembled WGS sequence"/>
</dbReference>
<name>A0ABT7E2A3_9NEIS</name>
<organism evidence="1 2">
    <name type="scientific">Parachitinimonas caeni</name>
    <dbReference type="NCBI Taxonomy" id="3031301"/>
    <lineage>
        <taxon>Bacteria</taxon>
        <taxon>Pseudomonadati</taxon>
        <taxon>Pseudomonadota</taxon>
        <taxon>Betaproteobacteria</taxon>
        <taxon>Neisseriales</taxon>
        <taxon>Chitinibacteraceae</taxon>
        <taxon>Parachitinimonas</taxon>
    </lineage>
</organism>
<comment type="caution">
    <text evidence="1">The sequence shown here is derived from an EMBL/GenBank/DDBJ whole genome shotgun (WGS) entry which is preliminary data.</text>
</comment>
<evidence type="ECO:0000313" key="1">
    <source>
        <dbReference type="EMBL" id="MDK2126440.1"/>
    </source>
</evidence>
<sequence length="157" mass="17735">MVTGKQPKGFAYLWLLGILLVMSLLMGKAVDVSSTQAERQREEEVLAVGDTYRRAITHYIEMPGSNGQYPQRLEDLVQDPRFPNPVRHLRKLYPDPETGQPWEPIVAPGGGIMGVRSTSARKPWKQQGFPARYKEFGDATTIAEWQFTYQAANKPKS</sequence>
<dbReference type="EMBL" id="JARRAF010000038">
    <property type="protein sequence ID" value="MDK2126440.1"/>
    <property type="molecule type" value="Genomic_DNA"/>
</dbReference>
<evidence type="ECO:0000313" key="2">
    <source>
        <dbReference type="Proteomes" id="UP001172778"/>
    </source>
</evidence>
<accession>A0ABT7E2A3</accession>
<protein>
    <submittedName>
        <fullName evidence="1">Type II secretion system protein</fullName>
    </submittedName>
</protein>
<keyword evidence="2" id="KW-1185">Reference proteome</keyword>
<dbReference type="RefSeq" id="WP_284102758.1">
    <property type="nucleotide sequence ID" value="NZ_JARRAF010000038.1"/>
</dbReference>